<feature type="compositionally biased region" description="Polar residues" evidence="1">
    <location>
        <begin position="39"/>
        <end position="53"/>
    </location>
</feature>
<evidence type="ECO:0000313" key="3">
    <source>
        <dbReference type="Proteomes" id="UP001476798"/>
    </source>
</evidence>
<evidence type="ECO:0000256" key="1">
    <source>
        <dbReference type="SAM" id="MobiDB-lite"/>
    </source>
</evidence>
<feature type="region of interest" description="Disordered" evidence="1">
    <location>
        <begin position="31"/>
        <end position="56"/>
    </location>
</feature>
<name>A0ABV0NEJ5_9TELE</name>
<keyword evidence="2" id="KW-0418">Kinase</keyword>
<keyword evidence="3" id="KW-1185">Reference proteome</keyword>
<protein>
    <submittedName>
        <fullName evidence="2">Cyclin-dependent kinase 17</fullName>
    </submittedName>
</protein>
<comment type="caution">
    <text evidence="2">The sequence shown here is derived from an EMBL/GenBank/DDBJ whole genome shotgun (WGS) entry which is preliminary data.</text>
</comment>
<evidence type="ECO:0000313" key="2">
    <source>
        <dbReference type="EMBL" id="MEQ2168657.1"/>
    </source>
</evidence>
<gene>
    <name evidence="2" type="primary">CDK17_3</name>
    <name evidence="2" type="ORF">GOODEAATRI_017087</name>
</gene>
<dbReference type="GO" id="GO:0016301">
    <property type="term" value="F:kinase activity"/>
    <property type="evidence" value="ECO:0007669"/>
    <property type="project" value="UniProtKB-KW"/>
</dbReference>
<organism evidence="2 3">
    <name type="scientific">Goodea atripinnis</name>
    <dbReference type="NCBI Taxonomy" id="208336"/>
    <lineage>
        <taxon>Eukaryota</taxon>
        <taxon>Metazoa</taxon>
        <taxon>Chordata</taxon>
        <taxon>Craniata</taxon>
        <taxon>Vertebrata</taxon>
        <taxon>Euteleostomi</taxon>
        <taxon>Actinopterygii</taxon>
        <taxon>Neopterygii</taxon>
        <taxon>Teleostei</taxon>
        <taxon>Neoteleostei</taxon>
        <taxon>Acanthomorphata</taxon>
        <taxon>Ovalentaria</taxon>
        <taxon>Atherinomorphae</taxon>
        <taxon>Cyprinodontiformes</taxon>
        <taxon>Goodeidae</taxon>
        <taxon>Goodea</taxon>
    </lineage>
</organism>
<accession>A0ABV0NEJ5</accession>
<keyword evidence="2" id="KW-0808">Transferase</keyword>
<dbReference type="EMBL" id="JAHRIO010031349">
    <property type="protein sequence ID" value="MEQ2168657.1"/>
    <property type="molecule type" value="Genomic_DNA"/>
</dbReference>
<sequence length="102" mass="10865">MRRPQSVIGGGLGLVMPRNGCRLDIVHENINMGSDGESDQASGTSSDEVQSPTGVCLRNKGNRRISAEVSFSLTFQSVYVLTPPVCSSNCRHLVGCESLSLP</sequence>
<proteinExistence type="predicted"/>
<dbReference type="Proteomes" id="UP001476798">
    <property type="component" value="Unassembled WGS sequence"/>
</dbReference>
<reference evidence="2 3" key="1">
    <citation type="submission" date="2021-06" db="EMBL/GenBank/DDBJ databases">
        <authorList>
            <person name="Palmer J.M."/>
        </authorList>
    </citation>
    <scope>NUCLEOTIDE SEQUENCE [LARGE SCALE GENOMIC DNA]</scope>
    <source>
        <strain evidence="2 3">GA_2019</strain>
        <tissue evidence="2">Muscle</tissue>
    </source>
</reference>